<feature type="region of interest" description="Disordered" evidence="1">
    <location>
        <begin position="725"/>
        <end position="750"/>
    </location>
</feature>
<evidence type="ECO:0000313" key="2">
    <source>
        <dbReference type="EMBL" id="THU78230.1"/>
    </source>
</evidence>
<dbReference type="Proteomes" id="UP000297245">
    <property type="component" value="Unassembled WGS sequence"/>
</dbReference>
<feature type="compositionally biased region" description="Basic and acidic residues" evidence="1">
    <location>
        <begin position="947"/>
        <end position="967"/>
    </location>
</feature>
<gene>
    <name evidence="2" type="ORF">K435DRAFT_700534</name>
</gene>
<organism evidence="2 3">
    <name type="scientific">Dendrothele bispora (strain CBS 962.96)</name>
    <dbReference type="NCBI Taxonomy" id="1314807"/>
    <lineage>
        <taxon>Eukaryota</taxon>
        <taxon>Fungi</taxon>
        <taxon>Dikarya</taxon>
        <taxon>Basidiomycota</taxon>
        <taxon>Agaricomycotina</taxon>
        <taxon>Agaricomycetes</taxon>
        <taxon>Agaricomycetidae</taxon>
        <taxon>Agaricales</taxon>
        <taxon>Agaricales incertae sedis</taxon>
        <taxon>Dendrothele</taxon>
    </lineage>
</organism>
<evidence type="ECO:0000256" key="1">
    <source>
        <dbReference type="SAM" id="MobiDB-lite"/>
    </source>
</evidence>
<dbReference type="PANTHER" id="PTHR31912:SF34">
    <property type="entry name" value="NOTOCHORD-RELATED PROTEIN"/>
    <property type="match status" value="1"/>
</dbReference>
<dbReference type="EMBL" id="ML180235">
    <property type="protein sequence ID" value="THU78230.1"/>
    <property type="molecule type" value="Genomic_DNA"/>
</dbReference>
<name>A0A4S8KRC5_DENBC</name>
<keyword evidence="3" id="KW-1185">Reference proteome</keyword>
<dbReference type="AlphaFoldDB" id="A0A4S8KRC5"/>
<sequence>MPANHDAVLNQILHGHSAASTSNSEWSPYNTKTMCILDIIDNFPRTRISDSLMKIIIWAMKECGVQDTPSFYALRKTQENIRKTQGVPSVECKSVQGKIFYLNDPRTIISHDWANPSIRKHIHIYPEIPEDGIVREVWHAEKWRKDMDPNVLSPMYDAGNGRHYYVCELARMKDGSFIIPVRWVISKGTVCADAFSVQIGSDVTGENFTYMQLSLLNISIDSSTATGYPSKMPNPYRKVAGGDPLYTSFVDFFGDDVSGNRSKSWNKHNNTYLTHRNLPRKLLQQEFHIHLISTSQHATISEQYCDVKKIIDDTHKNPVRVEDESGHTTKFMIQTHAEPSDNPAQSDVAAHIGAKGNYPCCKCHAGGSEIEKSSDEGFHAMFLPGNARNTCEIKAELEAQVQLACRGVVSPIEQRQTDSGTKDAYTQYWIDYLINRHKEIKASDPSLTKDEIQRQLLDWVKVNTDKIYSGFLMTEGFDPTKDTPIEILHTILLGIVKYIWHYSHSKWKPDQKQLYSQRLQATDTHGLSINSIRANYIINYANSLVGRQFKTIIQTAVFHLHDLVDDTHFKAWKAVGQLSALLWHVQIDNMDEYCNDIAVAVANVQDTFALIDPTKIIRKIKIHLLAHLPEDIRAFGPLLGVITESFESFNAVFRFCSVLSNHLAPSRDISRQTADQESMKHRLTGGRWKDLNTGEWTSAGTSLQNFLQSQPILQTMLGWSDHKSEKPGSVVSIPAGKKDSRIPAEKEDSRPRVVTLDETNAKKAVNRHSFDGTATWIRCKSVVAASSDSCPIGSWVFCRLPVKEITVIGRIDEILASENKNIVILEEFEVASSRDTFFDLPYIFRRQDEVSFVIVPSQDLLFIQNVQHDCRTAKCSATGVRNLKQERKASDMTESFIQHKPNDRFLINLNAFHNAHLVRQVLPRELTSPIPLYIDRRSHHDKIADGLRENLGQKKKETQKKREETQQKKRKAAAGQEQEMGRPQEPTQNQPIQPKARPKKRARKDKGS</sequence>
<accession>A0A4S8KRC5</accession>
<feature type="region of interest" description="Disordered" evidence="1">
    <location>
        <begin position="947"/>
        <end position="1008"/>
    </location>
</feature>
<proteinExistence type="predicted"/>
<dbReference type="OrthoDB" id="2506088at2759"/>
<feature type="compositionally biased region" description="Basic residues" evidence="1">
    <location>
        <begin position="996"/>
        <end position="1008"/>
    </location>
</feature>
<protein>
    <submittedName>
        <fullName evidence="2">Uncharacterized protein</fullName>
    </submittedName>
</protein>
<feature type="compositionally biased region" description="Basic and acidic residues" evidence="1">
    <location>
        <begin position="736"/>
        <end position="750"/>
    </location>
</feature>
<reference evidence="2 3" key="1">
    <citation type="journal article" date="2019" name="Nat. Ecol. Evol.">
        <title>Megaphylogeny resolves global patterns of mushroom evolution.</title>
        <authorList>
            <person name="Varga T."/>
            <person name="Krizsan K."/>
            <person name="Foldi C."/>
            <person name="Dima B."/>
            <person name="Sanchez-Garcia M."/>
            <person name="Sanchez-Ramirez S."/>
            <person name="Szollosi G.J."/>
            <person name="Szarkandi J.G."/>
            <person name="Papp V."/>
            <person name="Albert L."/>
            <person name="Andreopoulos W."/>
            <person name="Angelini C."/>
            <person name="Antonin V."/>
            <person name="Barry K.W."/>
            <person name="Bougher N.L."/>
            <person name="Buchanan P."/>
            <person name="Buyck B."/>
            <person name="Bense V."/>
            <person name="Catcheside P."/>
            <person name="Chovatia M."/>
            <person name="Cooper J."/>
            <person name="Damon W."/>
            <person name="Desjardin D."/>
            <person name="Finy P."/>
            <person name="Geml J."/>
            <person name="Haridas S."/>
            <person name="Hughes K."/>
            <person name="Justo A."/>
            <person name="Karasinski D."/>
            <person name="Kautmanova I."/>
            <person name="Kiss B."/>
            <person name="Kocsube S."/>
            <person name="Kotiranta H."/>
            <person name="LaButti K.M."/>
            <person name="Lechner B.E."/>
            <person name="Liimatainen K."/>
            <person name="Lipzen A."/>
            <person name="Lukacs Z."/>
            <person name="Mihaltcheva S."/>
            <person name="Morgado L.N."/>
            <person name="Niskanen T."/>
            <person name="Noordeloos M.E."/>
            <person name="Ohm R.A."/>
            <person name="Ortiz-Santana B."/>
            <person name="Ovrebo C."/>
            <person name="Racz N."/>
            <person name="Riley R."/>
            <person name="Savchenko A."/>
            <person name="Shiryaev A."/>
            <person name="Soop K."/>
            <person name="Spirin V."/>
            <person name="Szebenyi C."/>
            <person name="Tomsovsky M."/>
            <person name="Tulloss R.E."/>
            <person name="Uehling J."/>
            <person name="Grigoriev I.V."/>
            <person name="Vagvolgyi C."/>
            <person name="Papp T."/>
            <person name="Martin F.M."/>
            <person name="Miettinen O."/>
            <person name="Hibbett D.S."/>
            <person name="Nagy L.G."/>
        </authorList>
    </citation>
    <scope>NUCLEOTIDE SEQUENCE [LARGE SCALE GENOMIC DNA]</scope>
    <source>
        <strain evidence="2 3">CBS 962.96</strain>
    </source>
</reference>
<dbReference type="PANTHER" id="PTHR31912">
    <property type="entry name" value="IP13529P"/>
    <property type="match status" value="1"/>
</dbReference>
<evidence type="ECO:0000313" key="3">
    <source>
        <dbReference type="Proteomes" id="UP000297245"/>
    </source>
</evidence>